<dbReference type="AlphaFoldDB" id="A0A6A6VHA8"/>
<evidence type="ECO:0000313" key="2">
    <source>
        <dbReference type="EMBL" id="KAF2750012.1"/>
    </source>
</evidence>
<protein>
    <submittedName>
        <fullName evidence="2">Uncharacterized protein</fullName>
    </submittedName>
</protein>
<accession>A0A6A6VHA8</accession>
<dbReference type="Proteomes" id="UP000799440">
    <property type="component" value="Unassembled WGS sequence"/>
</dbReference>
<reference evidence="2" key="1">
    <citation type="journal article" date="2020" name="Stud. Mycol.">
        <title>101 Dothideomycetes genomes: a test case for predicting lifestyles and emergence of pathogens.</title>
        <authorList>
            <person name="Haridas S."/>
            <person name="Albert R."/>
            <person name="Binder M."/>
            <person name="Bloem J."/>
            <person name="Labutti K."/>
            <person name="Salamov A."/>
            <person name="Andreopoulos B."/>
            <person name="Baker S."/>
            <person name="Barry K."/>
            <person name="Bills G."/>
            <person name="Bluhm B."/>
            <person name="Cannon C."/>
            <person name="Castanera R."/>
            <person name="Culley D."/>
            <person name="Daum C."/>
            <person name="Ezra D."/>
            <person name="Gonzalez J."/>
            <person name="Henrissat B."/>
            <person name="Kuo A."/>
            <person name="Liang C."/>
            <person name="Lipzen A."/>
            <person name="Lutzoni F."/>
            <person name="Magnuson J."/>
            <person name="Mondo S."/>
            <person name="Nolan M."/>
            <person name="Ohm R."/>
            <person name="Pangilinan J."/>
            <person name="Park H.-J."/>
            <person name="Ramirez L."/>
            <person name="Alfaro M."/>
            <person name="Sun H."/>
            <person name="Tritt A."/>
            <person name="Yoshinaga Y."/>
            <person name="Zwiers L.-H."/>
            <person name="Turgeon B."/>
            <person name="Goodwin S."/>
            <person name="Spatafora J."/>
            <person name="Crous P."/>
            <person name="Grigoriev I."/>
        </authorList>
    </citation>
    <scope>NUCLEOTIDE SEQUENCE</scope>
    <source>
        <strain evidence="2">CBS 119925</strain>
    </source>
</reference>
<feature type="region of interest" description="Disordered" evidence="1">
    <location>
        <begin position="85"/>
        <end position="112"/>
    </location>
</feature>
<keyword evidence="3" id="KW-1185">Reference proteome</keyword>
<gene>
    <name evidence="2" type="ORF">M011DRAFT_286220</name>
</gene>
<feature type="compositionally biased region" description="Basic residues" evidence="1">
    <location>
        <begin position="96"/>
        <end position="111"/>
    </location>
</feature>
<dbReference type="EMBL" id="MU006565">
    <property type="protein sequence ID" value="KAF2750012.1"/>
    <property type="molecule type" value="Genomic_DNA"/>
</dbReference>
<name>A0A6A6VHA8_9PLEO</name>
<feature type="region of interest" description="Disordered" evidence="1">
    <location>
        <begin position="1"/>
        <end position="25"/>
    </location>
</feature>
<proteinExistence type="predicted"/>
<evidence type="ECO:0000313" key="3">
    <source>
        <dbReference type="Proteomes" id="UP000799440"/>
    </source>
</evidence>
<feature type="compositionally biased region" description="Polar residues" evidence="1">
    <location>
        <begin position="8"/>
        <end position="18"/>
    </location>
</feature>
<evidence type="ECO:0000256" key="1">
    <source>
        <dbReference type="SAM" id="MobiDB-lite"/>
    </source>
</evidence>
<organism evidence="2 3">
    <name type="scientific">Sporormia fimetaria CBS 119925</name>
    <dbReference type="NCBI Taxonomy" id="1340428"/>
    <lineage>
        <taxon>Eukaryota</taxon>
        <taxon>Fungi</taxon>
        <taxon>Dikarya</taxon>
        <taxon>Ascomycota</taxon>
        <taxon>Pezizomycotina</taxon>
        <taxon>Dothideomycetes</taxon>
        <taxon>Pleosporomycetidae</taxon>
        <taxon>Pleosporales</taxon>
        <taxon>Sporormiaceae</taxon>
        <taxon>Sporormia</taxon>
    </lineage>
</organism>
<sequence>MAIMRSGDTGNCAQENGASNGGGGQRATGVLAKWVGNGCKVEAGRCGGEKERSVDCLTLYRAQAQAWQRHARRRSCWLMARRRPCLPHRQPQNPPRPKHQRSSHRSHRSAHPAHCTLHTLTHPSAEPLVPPALAPWRWRLRFEKSPTVRLSSPASCLAALSRNSNSHTPGRTINISGNASNSCRASHTLRAL</sequence>